<reference evidence="2" key="1">
    <citation type="journal article" date="2020" name="Stud. Mycol.">
        <title>101 Dothideomycetes genomes: a test case for predicting lifestyles and emergence of pathogens.</title>
        <authorList>
            <person name="Haridas S."/>
            <person name="Albert R."/>
            <person name="Binder M."/>
            <person name="Bloem J."/>
            <person name="Labutti K."/>
            <person name="Salamov A."/>
            <person name="Andreopoulos B."/>
            <person name="Baker S."/>
            <person name="Barry K."/>
            <person name="Bills G."/>
            <person name="Bluhm B."/>
            <person name="Cannon C."/>
            <person name="Castanera R."/>
            <person name="Culley D."/>
            <person name="Daum C."/>
            <person name="Ezra D."/>
            <person name="Gonzalez J."/>
            <person name="Henrissat B."/>
            <person name="Kuo A."/>
            <person name="Liang C."/>
            <person name="Lipzen A."/>
            <person name="Lutzoni F."/>
            <person name="Magnuson J."/>
            <person name="Mondo S."/>
            <person name="Nolan M."/>
            <person name="Ohm R."/>
            <person name="Pangilinan J."/>
            <person name="Park H.-J."/>
            <person name="Ramirez L."/>
            <person name="Alfaro M."/>
            <person name="Sun H."/>
            <person name="Tritt A."/>
            <person name="Yoshinaga Y."/>
            <person name="Zwiers L.-H."/>
            <person name="Turgeon B."/>
            <person name="Goodwin S."/>
            <person name="Spatafora J."/>
            <person name="Crous P."/>
            <person name="Grigoriev I."/>
        </authorList>
    </citation>
    <scope>NUCLEOTIDE SEQUENCE</scope>
    <source>
        <strain evidence="2">CBS 183.55</strain>
    </source>
</reference>
<dbReference type="OrthoDB" id="2958217at2759"/>
<evidence type="ECO:0000313" key="2">
    <source>
        <dbReference type="EMBL" id="KAF1928448.1"/>
    </source>
</evidence>
<evidence type="ECO:0000259" key="1">
    <source>
        <dbReference type="Pfam" id="PF06985"/>
    </source>
</evidence>
<dbReference type="PANTHER" id="PTHR33112:SF12">
    <property type="entry name" value="HETEROKARYON INCOMPATIBILITY DOMAIN-CONTAINING PROTEIN"/>
    <property type="match status" value="1"/>
</dbReference>
<organism evidence="2 3">
    <name type="scientific">Didymella exigua CBS 183.55</name>
    <dbReference type="NCBI Taxonomy" id="1150837"/>
    <lineage>
        <taxon>Eukaryota</taxon>
        <taxon>Fungi</taxon>
        <taxon>Dikarya</taxon>
        <taxon>Ascomycota</taxon>
        <taxon>Pezizomycotina</taxon>
        <taxon>Dothideomycetes</taxon>
        <taxon>Pleosporomycetidae</taxon>
        <taxon>Pleosporales</taxon>
        <taxon>Pleosporineae</taxon>
        <taxon>Didymellaceae</taxon>
        <taxon>Didymella</taxon>
    </lineage>
</organism>
<dbReference type="GeneID" id="54350343"/>
<dbReference type="InterPro" id="IPR010730">
    <property type="entry name" value="HET"/>
</dbReference>
<dbReference type="Pfam" id="PF06985">
    <property type="entry name" value="HET"/>
    <property type="match status" value="1"/>
</dbReference>
<protein>
    <submittedName>
        <fullName evidence="2">HET-domain-containing protein</fullName>
    </submittedName>
</protein>
<feature type="domain" description="Heterokaryon incompatibility" evidence="1">
    <location>
        <begin position="238"/>
        <end position="393"/>
    </location>
</feature>
<gene>
    <name evidence="2" type="ORF">M421DRAFT_420991</name>
</gene>
<dbReference type="EMBL" id="ML978969">
    <property type="protein sequence ID" value="KAF1928448.1"/>
    <property type="molecule type" value="Genomic_DNA"/>
</dbReference>
<evidence type="ECO:0000313" key="3">
    <source>
        <dbReference type="Proteomes" id="UP000800082"/>
    </source>
</evidence>
<keyword evidence="3" id="KW-1185">Reference proteome</keyword>
<dbReference type="RefSeq" id="XP_033448700.1">
    <property type="nucleotide sequence ID" value="XM_033592675.1"/>
</dbReference>
<proteinExistence type="predicted"/>
<dbReference type="AlphaFoldDB" id="A0A6A5RMT3"/>
<accession>A0A6A5RMT3</accession>
<dbReference type="PANTHER" id="PTHR33112">
    <property type="entry name" value="DOMAIN PROTEIN, PUTATIVE-RELATED"/>
    <property type="match status" value="1"/>
</dbReference>
<dbReference type="Proteomes" id="UP000800082">
    <property type="component" value="Unassembled WGS sequence"/>
</dbReference>
<name>A0A6A5RMT3_9PLEO</name>
<sequence>MQSALSRLCSLCNDIDFSALVWPTLHMKQVTTAKIDLGEAQDVRARASECDFCHLIISRLDRVEDPDIEKNAHDRCWLGTKLFDSAQVVTERPGNGEMFEVCWLYIEIAPTTFKGFVGPIVPDIIYKPGVQNPTSSDATIQSRPWTLMHLQGCIDPIPHVDTYCQGDGLLAAPLWESRYSGRLRDPVLHHDLPRRWLQLCMEHHKKDCSSVPHPIVDDFRVIDVREMAIVRAQRACQYVALSYCWGSSSTVLLKRDNIESFAVARSLSNITLPNTITDAVTVTRGLGIRYLWVDALCIVQDDTALLLKQIPQMAHIYEQSVCTIIAAAAENADGGLAGVRSGTRTINSITIRLPGMNLVTAAEDPELPGNNSLERRMDLMDYRWRSRAWTLQEEVVSRRKIFFEGDRIFWCCSHGILTEETVKEVATARRSIRNNRSDTVSSSFLEINTMSESIMDKDFTPALYERIVMYYSERNLSFPSDSINAISGILLQFSQKHRFKFTWGHPEAWFASSLLWTTNYQCSPNGGVQKVTWGDSTEAEIPIPTWSWAAWVGKLDGDRVFYKFALRPYRSTRGYWCPLFYRCTIDARNKPLPYACLNPESLQGLNGNQSHPSWVGRPQHIDLSTSGPTQNALDSGLLRFWTSVATVYVGKRSTLLRRETVDHVLLNQNAIPLDNGCFIQSLETLSWADETRYEHYPTAVANLREDFVQGVHKIHALAIELHDRFVSILIVEKVGNTYYRRGICSTQENRWLKSDPKWSLITLG</sequence>